<organism evidence="9 10">
    <name type="scientific">Corynebacterium variabile</name>
    <dbReference type="NCBI Taxonomy" id="1727"/>
    <lineage>
        <taxon>Bacteria</taxon>
        <taxon>Bacillati</taxon>
        <taxon>Actinomycetota</taxon>
        <taxon>Actinomycetes</taxon>
        <taxon>Mycobacteriales</taxon>
        <taxon>Corynebacteriaceae</taxon>
        <taxon>Corynebacterium</taxon>
    </lineage>
</organism>
<dbReference type="GO" id="GO:0005886">
    <property type="term" value="C:plasma membrane"/>
    <property type="evidence" value="ECO:0007669"/>
    <property type="project" value="UniProtKB-SubCell"/>
</dbReference>
<keyword evidence="10" id="KW-1185">Reference proteome</keyword>
<evidence type="ECO:0000256" key="5">
    <source>
        <dbReference type="ARBA" id="ARBA00023136"/>
    </source>
</evidence>
<proteinExistence type="predicted"/>
<evidence type="ECO:0000256" key="6">
    <source>
        <dbReference type="SAM" id="MobiDB-lite"/>
    </source>
</evidence>
<dbReference type="OMA" id="WQDAGEP"/>
<protein>
    <submittedName>
        <fullName evidence="9">RDD family</fullName>
    </submittedName>
</protein>
<sequence length="219" mass="23241">MTNPFASDDDKPDDRSADASTGSGSLPSYNAYSGGDAPDDGAPLTGATGKDAYPGPGKRLGALVIDNILIGIIGIILIMTIAGSDISDYSDKFQAWQDAGEPGSAPVMDAGNLLIASVITLVIWFVYRVVMEVRKGQTLGKMALKIKVVDADGKLLTAGASFKRNSWYIAVFLLGMFVGSIGQIVSVILIAVLGFTIARSPYRQHTFDQWSKSYVVNAR</sequence>
<feature type="domain" description="RDD" evidence="8">
    <location>
        <begin position="53"/>
        <end position="211"/>
    </location>
</feature>
<dbReference type="Pfam" id="PF06271">
    <property type="entry name" value="RDD"/>
    <property type="match status" value="1"/>
</dbReference>
<comment type="subcellular location">
    <subcellularLocation>
        <location evidence="1">Cell membrane</location>
        <topology evidence="1">Multi-pass membrane protein</topology>
    </subcellularLocation>
</comment>
<keyword evidence="3 7" id="KW-0812">Transmembrane</keyword>
<keyword evidence="2" id="KW-1003">Cell membrane</keyword>
<name>A0A0X2NM37_9CORY</name>
<dbReference type="Proteomes" id="UP000182498">
    <property type="component" value="Unassembled WGS sequence"/>
</dbReference>
<evidence type="ECO:0000313" key="10">
    <source>
        <dbReference type="Proteomes" id="UP000182498"/>
    </source>
</evidence>
<feature type="transmembrane region" description="Helical" evidence="7">
    <location>
        <begin position="167"/>
        <end position="198"/>
    </location>
</feature>
<evidence type="ECO:0000313" key="9">
    <source>
        <dbReference type="EMBL" id="CUU65869.1"/>
    </source>
</evidence>
<gene>
    <name evidence="9" type="ORF">CVAR292_01204</name>
</gene>
<keyword evidence="5 7" id="KW-0472">Membrane</keyword>
<feature type="compositionally biased region" description="Basic and acidic residues" evidence="6">
    <location>
        <begin position="8"/>
        <end position="17"/>
    </location>
</feature>
<evidence type="ECO:0000256" key="3">
    <source>
        <dbReference type="ARBA" id="ARBA00022692"/>
    </source>
</evidence>
<dbReference type="InterPro" id="IPR010432">
    <property type="entry name" value="RDD"/>
</dbReference>
<feature type="transmembrane region" description="Helical" evidence="7">
    <location>
        <begin position="110"/>
        <end position="130"/>
    </location>
</feature>
<evidence type="ECO:0000256" key="4">
    <source>
        <dbReference type="ARBA" id="ARBA00022989"/>
    </source>
</evidence>
<dbReference type="InterPro" id="IPR051791">
    <property type="entry name" value="Pra-immunoreactive"/>
</dbReference>
<evidence type="ECO:0000256" key="2">
    <source>
        <dbReference type="ARBA" id="ARBA00022475"/>
    </source>
</evidence>
<reference evidence="10" key="1">
    <citation type="submission" date="2015-11" db="EMBL/GenBank/DDBJ databases">
        <authorList>
            <person name="Dugat-Bony E."/>
        </authorList>
    </citation>
    <scope>NUCLEOTIDE SEQUENCE [LARGE SCALE GENOMIC DNA]</scope>
    <source>
        <strain evidence="10">Mu292</strain>
    </source>
</reference>
<evidence type="ECO:0000259" key="8">
    <source>
        <dbReference type="Pfam" id="PF06271"/>
    </source>
</evidence>
<dbReference type="PANTHER" id="PTHR36115">
    <property type="entry name" value="PROLINE-RICH ANTIGEN HOMOLOG-RELATED"/>
    <property type="match status" value="1"/>
</dbReference>
<dbReference type="RefSeq" id="WP_014010587.1">
    <property type="nucleotide sequence ID" value="NZ_DAITTX010000006.1"/>
</dbReference>
<feature type="region of interest" description="Disordered" evidence="6">
    <location>
        <begin position="1"/>
        <end position="50"/>
    </location>
</feature>
<feature type="compositionally biased region" description="Polar residues" evidence="6">
    <location>
        <begin position="21"/>
        <end position="31"/>
    </location>
</feature>
<evidence type="ECO:0000256" key="7">
    <source>
        <dbReference type="SAM" id="Phobius"/>
    </source>
</evidence>
<keyword evidence="4 7" id="KW-1133">Transmembrane helix</keyword>
<evidence type="ECO:0000256" key="1">
    <source>
        <dbReference type="ARBA" id="ARBA00004651"/>
    </source>
</evidence>
<dbReference type="PANTHER" id="PTHR36115:SF6">
    <property type="entry name" value="PROLINE-RICH ANTIGEN HOMOLOG"/>
    <property type="match status" value="1"/>
</dbReference>
<accession>A0A0X2NM37</accession>
<feature type="transmembrane region" description="Helical" evidence="7">
    <location>
        <begin position="60"/>
        <end position="82"/>
    </location>
</feature>
<dbReference type="OrthoDB" id="4427845at2"/>
<dbReference type="EMBL" id="FAUH01000007">
    <property type="protein sequence ID" value="CUU65869.1"/>
    <property type="molecule type" value="Genomic_DNA"/>
</dbReference>
<dbReference type="AlphaFoldDB" id="A0A0X2NM37"/>